<feature type="domain" description="Gfo/Idh/MocA-like oxidoreductase N-terminal" evidence="1">
    <location>
        <begin position="4"/>
        <end position="121"/>
    </location>
</feature>
<proteinExistence type="predicted"/>
<accession>A0A841SYU7</accession>
<dbReference type="SUPFAM" id="SSF55347">
    <property type="entry name" value="Glyceraldehyde-3-phosphate dehydrogenase-like, C-terminal domain"/>
    <property type="match status" value="1"/>
</dbReference>
<sequence>MTYRVAIIGAGNIAGSHLEAMSSLDSLAPCAIADLNKDRSDALASRFGLRSYSDYKEMIASEKPDIAIVTLPHYLHLEASMFAAERGCHILLEKPMALNVKECDEIIAAVRRNKVTMMVGHTHHYTAENREAKAWIESGRLGRLLMMNDRRHLRYDTPARPDWFFEKAKAGGGILTNLGSHTIDKLQWLSDSRVEKVKARIDYSQKRGDVEGGGSAFLDLSSGIPATMSQSGYPGAVVDETELLFTGGSMLLKSGIGLWVSDGGEYREVPVPEQAHPFVLQFEDLIGAIEQGREPESSMAYSRSVVAAVESLYLSSELGTEVSVDHGGESDGRG</sequence>
<comment type="caution">
    <text evidence="3">The sequence shown here is derived from an EMBL/GenBank/DDBJ whole genome shotgun (WGS) entry which is preliminary data.</text>
</comment>
<dbReference type="SUPFAM" id="SSF51735">
    <property type="entry name" value="NAD(P)-binding Rossmann-fold domains"/>
    <property type="match status" value="1"/>
</dbReference>
<protein>
    <submittedName>
        <fullName evidence="3">Gfo/Idh/MocA family oxidoreductase</fullName>
    </submittedName>
</protein>
<dbReference type="Proteomes" id="UP000535838">
    <property type="component" value="Unassembled WGS sequence"/>
</dbReference>
<dbReference type="PANTHER" id="PTHR43377">
    <property type="entry name" value="BILIVERDIN REDUCTASE A"/>
    <property type="match status" value="1"/>
</dbReference>
<dbReference type="EMBL" id="JACJVQ010000008">
    <property type="protein sequence ID" value="MBB6635010.1"/>
    <property type="molecule type" value="Genomic_DNA"/>
</dbReference>
<dbReference type="RefSeq" id="WP_185120225.1">
    <property type="nucleotide sequence ID" value="NZ_JACJVQ010000008.1"/>
</dbReference>
<dbReference type="GO" id="GO:0000166">
    <property type="term" value="F:nucleotide binding"/>
    <property type="evidence" value="ECO:0007669"/>
    <property type="project" value="InterPro"/>
</dbReference>
<dbReference type="Pfam" id="PF22725">
    <property type="entry name" value="GFO_IDH_MocA_C3"/>
    <property type="match status" value="1"/>
</dbReference>
<evidence type="ECO:0000313" key="3">
    <source>
        <dbReference type="EMBL" id="MBB6635010.1"/>
    </source>
</evidence>
<evidence type="ECO:0000259" key="2">
    <source>
        <dbReference type="Pfam" id="PF22725"/>
    </source>
</evidence>
<dbReference type="InterPro" id="IPR000683">
    <property type="entry name" value="Gfo/Idh/MocA-like_OxRdtase_N"/>
</dbReference>
<evidence type="ECO:0000259" key="1">
    <source>
        <dbReference type="Pfam" id="PF01408"/>
    </source>
</evidence>
<dbReference type="InterPro" id="IPR036291">
    <property type="entry name" value="NAD(P)-bd_dom_sf"/>
</dbReference>
<dbReference type="AlphaFoldDB" id="A0A841SYU7"/>
<evidence type="ECO:0000313" key="4">
    <source>
        <dbReference type="Proteomes" id="UP000535838"/>
    </source>
</evidence>
<feature type="domain" description="GFO/IDH/MocA-like oxidoreductase" evidence="2">
    <location>
        <begin position="130"/>
        <end position="246"/>
    </location>
</feature>
<dbReference type="InterPro" id="IPR051450">
    <property type="entry name" value="Gfo/Idh/MocA_Oxidoreductases"/>
</dbReference>
<reference evidence="3 4" key="1">
    <citation type="submission" date="2020-08" db="EMBL/GenBank/DDBJ databases">
        <title>Cohnella phylogeny.</title>
        <authorList>
            <person name="Dunlap C."/>
        </authorList>
    </citation>
    <scope>NUCLEOTIDE SEQUENCE [LARGE SCALE GENOMIC DNA]</scope>
    <source>
        <strain evidence="3 4">DSM 25241</strain>
    </source>
</reference>
<gene>
    <name evidence="3" type="ORF">H7B67_12890</name>
</gene>
<keyword evidence="4" id="KW-1185">Reference proteome</keyword>
<organism evidence="3 4">
    <name type="scientific">Cohnella thailandensis</name>
    <dbReference type="NCBI Taxonomy" id="557557"/>
    <lineage>
        <taxon>Bacteria</taxon>
        <taxon>Bacillati</taxon>
        <taxon>Bacillota</taxon>
        <taxon>Bacilli</taxon>
        <taxon>Bacillales</taxon>
        <taxon>Paenibacillaceae</taxon>
        <taxon>Cohnella</taxon>
    </lineage>
</organism>
<dbReference type="Pfam" id="PF01408">
    <property type="entry name" value="GFO_IDH_MocA"/>
    <property type="match status" value="1"/>
</dbReference>
<dbReference type="Gene3D" id="3.40.50.720">
    <property type="entry name" value="NAD(P)-binding Rossmann-like Domain"/>
    <property type="match status" value="1"/>
</dbReference>
<dbReference type="InterPro" id="IPR055170">
    <property type="entry name" value="GFO_IDH_MocA-like_dom"/>
</dbReference>
<name>A0A841SYU7_9BACL</name>
<dbReference type="Gene3D" id="3.30.360.10">
    <property type="entry name" value="Dihydrodipicolinate Reductase, domain 2"/>
    <property type="match status" value="1"/>
</dbReference>
<dbReference type="PANTHER" id="PTHR43377:SF1">
    <property type="entry name" value="BILIVERDIN REDUCTASE A"/>
    <property type="match status" value="1"/>
</dbReference>